<name>A0A3A8AZ90_9RHOB</name>
<dbReference type="CDD" id="cd00397">
    <property type="entry name" value="DNA_BRE_C"/>
    <property type="match status" value="1"/>
</dbReference>
<proteinExistence type="predicted"/>
<dbReference type="Proteomes" id="UP000281128">
    <property type="component" value="Unassembled WGS sequence"/>
</dbReference>
<dbReference type="OrthoDB" id="9803188at2"/>
<sequence>MTVQDELQAHITETGESRRSLSLRAGLNAKAVSDILCIEGLKPRHTTLVALSEATGRDLPRAASGGKPLTFGELVEKLEAAGKKTQLSRVRWIMRKANWYDNKAVCRYDVIDFFARHNAASLGISKGSRSTYKCDILAAINDHGVRNRPRGVADIGGIWADAYKAATDSDIPEDCRLKAGPFLVYLHDRGIKPEQVTSDTLAEYYGYRLETGVVTEAKCRKHVGNVVTLLGHLESHPSTSHFGFKAVASPFSDRRDKFGVGTGMLKTLLTEFDTRVVPWAAGELSRDGLTYEAFLEALDREEQQDADQLSEFKAKLQKSMAEKSKLPGQSPKAERVERRESKMREYGFLTIDDRWSQDTIATRRGYVISLAKALAASHDIVVPDIRALTDYQVLQAAAAALFEANGGRNDTGYLVSVLKAMKKIAIGYAAASEQDVEDIRALIRFYATGRRGIAPKNKTKLRKFTEARIQATIDLSGSVMTGINAEIDRRRKNKRRKTGILPDRLDAIDLELARDIAAVLAHDILLTRAPRSSNVIEARLDWIAFQDGKAVLSIPAPEVKGRKAGDPDYVVRLGGRASRLMQNYIEKIRPKLVHPDDKENPNLFPRQEGGTFEINQPYRGILKRVTRLLHQHVGVQINPHLYRHLVGWIWLKESMDNLPRVQRLLGHKSLKTTVEYYAELDETLVMDGWQTLLETKTRTAA</sequence>
<feature type="domain" description="Tyr recombinase" evidence="2">
    <location>
        <begin position="500"/>
        <end position="690"/>
    </location>
</feature>
<dbReference type="GO" id="GO:0015074">
    <property type="term" value="P:DNA integration"/>
    <property type="evidence" value="ECO:0007669"/>
    <property type="project" value="InterPro"/>
</dbReference>
<evidence type="ECO:0000256" key="1">
    <source>
        <dbReference type="ARBA" id="ARBA00023172"/>
    </source>
</evidence>
<dbReference type="Pfam" id="PF00589">
    <property type="entry name" value="Phage_integrase"/>
    <property type="match status" value="1"/>
</dbReference>
<dbReference type="RefSeq" id="WP_121164357.1">
    <property type="nucleotide sequence ID" value="NZ_RAPE01000001.1"/>
</dbReference>
<organism evidence="3 4">
    <name type="scientific">Roseovarius spongiae</name>
    <dbReference type="NCBI Taxonomy" id="2320272"/>
    <lineage>
        <taxon>Bacteria</taxon>
        <taxon>Pseudomonadati</taxon>
        <taxon>Pseudomonadota</taxon>
        <taxon>Alphaproteobacteria</taxon>
        <taxon>Rhodobacterales</taxon>
        <taxon>Roseobacteraceae</taxon>
        <taxon>Roseovarius</taxon>
    </lineage>
</organism>
<dbReference type="InterPro" id="IPR013762">
    <property type="entry name" value="Integrase-like_cat_sf"/>
</dbReference>
<evidence type="ECO:0000313" key="3">
    <source>
        <dbReference type="EMBL" id="RKF16899.1"/>
    </source>
</evidence>
<dbReference type="InterPro" id="IPR002104">
    <property type="entry name" value="Integrase_catalytic"/>
</dbReference>
<accession>A0A3A8AZ90</accession>
<dbReference type="EMBL" id="RAPE01000001">
    <property type="protein sequence ID" value="RKF16899.1"/>
    <property type="molecule type" value="Genomic_DNA"/>
</dbReference>
<keyword evidence="4" id="KW-1185">Reference proteome</keyword>
<dbReference type="GO" id="GO:0006310">
    <property type="term" value="P:DNA recombination"/>
    <property type="evidence" value="ECO:0007669"/>
    <property type="project" value="UniProtKB-KW"/>
</dbReference>
<evidence type="ECO:0000313" key="4">
    <source>
        <dbReference type="Proteomes" id="UP000281128"/>
    </source>
</evidence>
<reference evidence="3 4" key="1">
    <citation type="submission" date="2018-09" db="EMBL/GenBank/DDBJ databases">
        <title>Roseovarius spongiae sp. nov., isolated from a marine sponge.</title>
        <authorList>
            <person name="Zhuang L."/>
            <person name="Luo L."/>
        </authorList>
    </citation>
    <scope>NUCLEOTIDE SEQUENCE [LARGE SCALE GENOMIC DNA]</scope>
    <source>
        <strain evidence="3 4">HN-E21</strain>
    </source>
</reference>
<evidence type="ECO:0000259" key="2">
    <source>
        <dbReference type="PROSITE" id="PS51898"/>
    </source>
</evidence>
<dbReference type="InterPro" id="IPR011010">
    <property type="entry name" value="DNA_brk_join_enz"/>
</dbReference>
<dbReference type="GO" id="GO:0003677">
    <property type="term" value="F:DNA binding"/>
    <property type="evidence" value="ECO:0007669"/>
    <property type="project" value="InterPro"/>
</dbReference>
<dbReference type="Gene3D" id="1.10.443.10">
    <property type="entry name" value="Intergrase catalytic core"/>
    <property type="match status" value="1"/>
</dbReference>
<dbReference type="PROSITE" id="PS51898">
    <property type="entry name" value="TYR_RECOMBINASE"/>
    <property type="match status" value="1"/>
</dbReference>
<keyword evidence="1" id="KW-0233">DNA recombination</keyword>
<dbReference type="SUPFAM" id="SSF56349">
    <property type="entry name" value="DNA breaking-rejoining enzymes"/>
    <property type="match status" value="1"/>
</dbReference>
<protein>
    <submittedName>
        <fullName evidence="3">Site-specific integrase</fullName>
    </submittedName>
</protein>
<gene>
    <name evidence="3" type="ORF">D6850_05050</name>
</gene>
<comment type="caution">
    <text evidence="3">The sequence shown here is derived from an EMBL/GenBank/DDBJ whole genome shotgun (WGS) entry which is preliminary data.</text>
</comment>
<dbReference type="AlphaFoldDB" id="A0A3A8AZ90"/>